<feature type="compositionally biased region" description="Gly residues" evidence="1">
    <location>
        <begin position="610"/>
        <end position="620"/>
    </location>
</feature>
<feature type="region of interest" description="Disordered" evidence="1">
    <location>
        <begin position="820"/>
        <end position="839"/>
    </location>
</feature>
<dbReference type="CDD" id="cd00130">
    <property type="entry name" value="PAS"/>
    <property type="match status" value="1"/>
</dbReference>
<dbReference type="PANTHER" id="PTHR10684">
    <property type="entry name" value="NUCLEAR RECEPTOR COACTIVATOR"/>
    <property type="match status" value="1"/>
</dbReference>
<dbReference type="Gene3D" id="4.10.280.10">
    <property type="entry name" value="Helix-loop-helix DNA-binding domain"/>
    <property type="match status" value="1"/>
</dbReference>
<feature type="compositionally biased region" description="Polar residues" evidence="1">
    <location>
        <begin position="794"/>
        <end position="806"/>
    </location>
</feature>
<dbReference type="Pfam" id="PF23172">
    <property type="entry name" value="bHLH_NCOA"/>
    <property type="match status" value="1"/>
</dbReference>
<dbReference type="CDD" id="cd11439">
    <property type="entry name" value="bHLH-PAS_SRC"/>
    <property type="match status" value="1"/>
</dbReference>
<dbReference type="SUPFAM" id="SSF47459">
    <property type="entry name" value="HLH, helix-loop-helix DNA-binding domain"/>
    <property type="match status" value="1"/>
</dbReference>
<dbReference type="PROSITE" id="PS50888">
    <property type="entry name" value="BHLH"/>
    <property type="match status" value="1"/>
</dbReference>
<feature type="region of interest" description="Disordered" evidence="1">
    <location>
        <begin position="1346"/>
        <end position="1367"/>
    </location>
</feature>
<dbReference type="PANTHER" id="PTHR10684:SF4">
    <property type="entry name" value="TAIMAN, ISOFORM G"/>
    <property type="match status" value="1"/>
</dbReference>
<feature type="compositionally biased region" description="Low complexity" evidence="1">
    <location>
        <begin position="1519"/>
        <end position="1530"/>
    </location>
</feature>
<feature type="compositionally biased region" description="Polar residues" evidence="1">
    <location>
        <begin position="850"/>
        <end position="879"/>
    </location>
</feature>
<feature type="compositionally biased region" description="Basic and acidic residues" evidence="1">
    <location>
        <begin position="680"/>
        <end position="689"/>
    </location>
</feature>
<evidence type="ECO:0000313" key="4">
    <source>
        <dbReference type="EMBL" id="BES89176.1"/>
    </source>
</evidence>
<keyword evidence="5" id="KW-1185">Reference proteome</keyword>
<evidence type="ECO:0000256" key="1">
    <source>
        <dbReference type="SAM" id="MobiDB-lite"/>
    </source>
</evidence>
<dbReference type="PROSITE" id="PS50112">
    <property type="entry name" value="PAS"/>
    <property type="match status" value="1"/>
</dbReference>
<dbReference type="InterPro" id="IPR011598">
    <property type="entry name" value="bHLH_dom"/>
</dbReference>
<feature type="compositionally biased region" description="Low complexity" evidence="1">
    <location>
        <begin position="655"/>
        <end position="668"/>
    </location>
</feature>
<feature type="compositionally biased region" description="Polar residues" evidence="1">
    <location>
        <begin position="1296"/>
        <end position="1328"/>
    </location>
</feature>
<feature type="compositionally biased region" description="Gly residues" evidence="1">
    <location>
        <begin position="1433"/>
        <end position="1454"/>
    </location>
</feature>
<dbReference type="InterPro" id="IPR036638">
    <property type="entry name" value="HLH_DNA-bd_sf"/>
</dbReference>
<feature type="compositionally biased region" description="Low complexity" evidence="1">
    <location>
        <begin position="701"/>
        <end position="710"/>
    </location>
</feature>
<dbReference type="SMART" id="SM00353">
    <property type="entry name" value="HLH"/>
    <property type="match status" value="1"/>
</dbReference>
<feature type="compositionally biased region" description="Gly residues" evidence="1">
    <location>
        <begin position="1252"/>
        <end position="1270"/>
    </location>
</feature>
<feature type="region of interest" description="Disordered" evidence="1">
    <location>
        <begin position="844"/>
        <end position="893"/>
    </location>
</feature>
<name>A0ABN7AE85_9HEMI</name>
<feature type="region of interest" description="Disordered" evidence="1">
    <location>
        <begin position="1236"/>
        <end position="1334"/>
    </location>
</feature>
<dbReference type="SMART" id="SM00091">
    <property type="entry name" value="PAS"/>
    <property type="match status" value="1"/>
</dbReference>
<feature type="compositionally biased region" description="Polar residues" evidence="1">
    <location>
        <begin position="1091"/>
        <end position="1141"/>
    </location>
</feature>
<evidence type="ECO:0000259" key="2">
    <source>
        <dbReference type="PROSITE" id="PS50112"/>
    </source>
</evidence>
<feature type="compositionally biased region" description="Pro residues" evidence="1">
    <location>
        <begin position="575"/>
        <end position="584"/>
    </location>
</feature>
<dbReference type="SUPFAM" id="SSF55785">
    <property type="entry name" value="PYP-like sensor domain (PAS domain)"/>
    <property type="match status" value="2"/>
</dbReference>
<feature type="compositionally biased region" description="Low complexity" evidence="1">
    <location>
        <begin position="1180"/>
        <end position="1194"/>
    </location>
</feature>
<sequence>MCEWSVPDWGGATAPSPPPDHLYSPPNSLVRCELPSDPSWAKMSSTGASSKKRKKPDTKPQSQLAKSLNEKRRRELENVFIEELAELISASFADMSSLAVKPDKCAILQETVNQIKQIKEQEAAATIDAVQQGEVSSSKPTILTNELFGPLLLEALEGFLFVVNHEGKVEYVTDNISSFIKFNKDEVLGKPVYNIIHHGDHGRFTSALIPTVWSALEGSSSTVATGGGSSSNSTIPPRNRTFNCRFLIKPPDDSNQTVEEKQQRVSKYENMQVVQINSTQIAQLTSGGEKDEEGNDIGPCLMCVARRITPNEKHAGTSMEQFTMKMDPHGKIIGIDTTGLSPGYSQYIVKKDLTGRNLEDMVHAGDFSKVSSHLKDVQSQSHGTSSIYRIRVPSSMQNSIDKYIHVRTKSKLFKSMSEPDFIMSTHSIVAAGGEEQTTFIMGEAGSPVSLSGSSSGGGSHSQGSTSMSTQQQMPMLSGGTSSGSVNGGPSSALRRSSSSSESANPSGVSSSELANTINTLNVSSNFSPSLNQGLSSNDISYDMNCFADMFPSSTWGELSERSWERSESRTSLTPAPSPMAPAPATPSFSSSNFPFSPPVADEKDNSETSGAGGASAGGGNSNPCRLRNLLTEGLGSIKRESTDSESGTAGGSGGASQEQHAGGSSGSSEKNKYSLLTKILNEKEEDQQGSHHPQSPHSKPKNNMLLQLLNKNDDDDMEQKGGASDDILLNNLGLGSLTNSSAPSPAEAIRRGVKRPSSEEPQGQLGSGGNTPQGSSDDGPNSAKRPAHSLLDSVPQSASNSPASVNSKLWEKNRMLASLLANPPSTPTTIPPIPASVISATPQDKLPRSMKNNPPHSWSGCNVQQGSKGIPQSPSSMHSSGGAGPNRANLQSSVASPDYRWSVIDRDESSSDPYLSHILDQVIEITPEDSPALANIINSIEANSPGMMTGPFQQDLMNEKFNERMAISAIQKSLEQCETMQQKTPAYTVSQLSAGQQQFSPPPVYQQSRQKMVLPASRQGQYSLPPQQQQLILQQQRSRLLQQQTKQRLLHLQQHQQLLIPSNATANSGDPSGIHNIDSLMNSTVAPNVSLQRSASVPDSQLSPVGSYSGSGASTPNMINSANSQISPGQRQPFSPQSFSPVNGGMNSFQGGGGGGGPGTPNPGGQVVATSQAGQQARMSPSPLQSYQQPQLSPRMSQGQTGYARTQSTTWSQQQANRISVQQQQNPMLNAQLSGANYNTSGARSFNPGTPPGAGGGTAPTSGAGNGGRVGLPPVRSLTSPGARGSPFPPELSPTAGGSATNYQFGMQRSLSVQGGPTHSSVVPQATTHLPGGPIGSGGCGRIYKEQGPYHHHYHPPHHLPHQHPQQHPLLYHHHQQQQAQHISSTGQDVTGCYPGAQSCYPDGYRQHPTGGNNGMTEFVKHEIRAMVDARTSGGGGGQGSAMRGAGGGGGGSGQSAQQVGLSPHHLESLGFAIELQPQGVNDGQKMWTSMSDMGAGSPQSASVQSRSTLEDVNRSNDQKSSLLQKLLSE</sequence>
<proteinExistence type="predicted"/>
<feature type="compositionally biased region" description="Polar residues" evidence="1">
    <location>
        <begin position="1195"/>
        <end position="1220"/>
    </location>
</feature>
<gene>
    <name evidence="4" type="ORF">NTJ_01983</name>
</gene>
<dbReference type="InterPro" id="IPR035965">
    <property type="entry name" value="PAS-like_dom_sf"/>
</dbReference>
<feature type="region of interest" description="Disordered" evidence="1">
    <location>
        <begin position="1091"/>
        <end position="1220"/>
    </location>
</feature>
<feature type="compositionally biased region" description="Basic and acidic residues" evidence="1">
    <location>
        <begin position="1509"/>
        <end position="1518"/>
    </location>
</feature>
<feature type="compositionally biased region" description="Low complexity" evidence="1">
    <location>
        <begin position="728"/>
        <end position="741"/>
    </location>
</feature>
<organism evidence="4 5">
    <name type="scientific">Nesidiocoris tenuis</name>
    <dbReference type="NCBI Taxonomy" id="355587"/>
    <lineage>
        <taxon>Eukaryota</taxon>
        <taxon>Metazoa</taxon>
        <taxon>Ecdysozoa</taxon>
        <taxon>Arthropoda</taxon>
        <taxon>Hexapoda</taxon>
        <taxon>Insecta</taxon>
        <taxon>Pterygota</taxon>
        <taxon>Neoptera</taxon>
        <taxon>Paraneoptera</taxon>
        <taxon>Hemiptera</taxon>
        <taxon>Heteroptera</taxon>
        <taxon>Panheteroptera</taxon>
        <taxon>Cimicomorpha</taxon>
        <taxon>Miridae</taxon>
        <taxon>Dicyphina</taxon>
        <taxon>Nesidiocoris</taxon>
    </lineage>
</organism>
<feature type="region of interest" description="Disordered" evidence="1">
    <location>
        <begin position="561"/>
        <end position="806"/>
    </location>
</feature>
<feature type="region of interest" description="Disordered" evidence="1">
    <location>
        <begin position="1430"/>
        <end position="1462"/>
    </location>
</feature>
<feature type="region of interest" description="Disordered" evidence="1">
    <location>
        <begin position="1"/>
        <end position="69"/>
    </location>
</feature>
<feature type="compositionally biased region" description="Polar residues" evidence="1">
    <location>
        <begin position="1483"/>
        <end position="1508"/>
    </location>
</feature>
<feature type="compositionally biased region" description="Gly residues" evidence="1">
    <location>
        <begin position="1150"/>
        <end position="1159"/>
    </location>
</feature>
<protein>
    <recommendedName>
        <fullName evidence="6">BHLH domain-containing protein</fullName>
    </recommendedName>
</protein>
<evidence type="ECO:0008006" key="6">
    <source>
        <dbReference type="Google" id="ProtNLM"/>
    </source>
</evidence>
<dbReference type="Pfam" id="PF14598">
    <property type="entry name" value="PAS_11"/>
    <property type="match status" value="1"/>
</dbReference>
<dbReference type="InterPro" id="IPR000014">
    <property type="entry name" value="PAS"/>
</dbReference>
<feature type="compositionally biased region" description="Polar residues" evidence="1">
    <location>
        <begin position="1168"/>
        <end position="1179"/>
    </location>
</feature>
<feature type="domain" description="PAS" evidence="2">
    <location>
        <begin position="152"/>
        <end position="219"/>
    </location>
</feature>
<feature type="compositionally biased region" description="Pro residues" evidence="1">
    <location>
        <begin position="824"/>
        <end position="834"/>
    </location>
</feature>
<dbReference type="Proteomes" id="UP001307889">
    <property type="component" value="Chromosome 1"/>
</dbReference>
<feature type="compositionally biased region" description="Low complexity" evidence="1">
    <location>
        <begin position="461"/>
        <end position="511"/>
    </location>
</feature>
<dbReference type="InterPro" id="IPR056193">
    <property type="entry name" value="bHLH_NCOA1-3"/>
</dbReference>
<feature type="compositionally biased region" description="Low complexity" evidence="1">
    <location>
        <begin position="585"/>
        <end position="594"/>
    </location>
</feature>
<evidence type="ECO:0000259" key="3">
    <source>
        <dbReference type="PROSITE" id="PS50888"/>
    </source>
</evidence>
<dbReference type="EMBL" id="AP028909">
    <property type="protein sequence ID" value="BES89176.1"/>
    <property type="molecule type" value="Genomic_DNA"/>
</dbReference>
<reference evidence="4 5" key="1">
    <citation type="submission" date="2023-09" db="EMBL/GenBank/DDBJ databases">
        <title>Nesidiocoris tenuis whole genome shotgun sequence.</title>
        <authorList>
            <person name="Shibata T."/>
            <person name="Shimoda M."/>
            <person name="Kobayashi T."/>
            <person name="Uehara T."/>
        </authorList>
    </citation>
    <scope>NUCLEOTIDE SEQUENCE [LARGE SCALE GENOMIC DNA]</scope>
    <source>
        <strain evidence="4 5">Japan</strain>
    </source>
</reference>
<evidence type="ECO:0000313" key="5">
    <source>
        <dbReference type="Proteomes" id="UP001307889"/>
    </source>
</evidence>
<feature type="compositionally biased region" description="Basic residues" evidence="1">
    <location>
        <begin position="1350"/>
        <end position="1362"/>
    </location>
</feature>
<feature type="region of interest" description="Disordered" evidence="1">
    <location>
        <begin position="1483"/>
        <end position="1530"/>
    </location>
</feature>
<feature type="region of interest" description="Disordered" evidence="1">
    <location>
        <begin position="444"/>
        <end position="511"/>
    </location>
</feature>
<feature type="domain" description="BHLH" evidence="3">
    <location>
        <begin position="61"/>
        <end position="118"/>
    </location>
</feature>
<dbReference type="Gene3D" id="3.30.450.20">
    <property type="entry name" value="PAS domain"/>
    <property type="match status" value="2"/>
</dbReference>
<accession>A0ABN7AE85</accession>
<dbReference type="InterPro" id="IPR017426">
    <property type="entry name" value="Nuclear_rcpt_coactivator"/>
</dbReference>